<dbReference type="OMA" id="HRTNDMD"/>
<evidence type="ECO:0000256" key="1">
    <source>
        <dbReference type="SAM" id="MobiDB-lite"/>
    </source>
</evidence>
<keyword evidence="3" id="KW-1185">Reference proteome</keyword>
<reference evidence="2 3" key="2">
    <citation type="submission" date="2018-11" db="EMBL/GenBank/DDBJ databases">
        <authorList>
            <consortium name="Pathogen Informatics"/>
        </authorList>
    </citation>
    <scope>NUCLEOTIDE SEQUENCE [LARGE SCALE GENOMIC DNA]</scope>
    <source>
        <strain evidence="2 3">MHpl1</strain>
    </source>
</reference>
<accession>A0A0N4W458</accession>
<dbReference type="AlphaFoldDB" id="A0A0N4W458"/>
<protein>
    <submittedName>
        <fullName evidence="4">Ring finger protein</fullName>
    </submittedName>
</protein>
<feature type="region of interest" description="Disordered" evidence="1">
    <location>
        <begin position="1"/>
        <end position="20"/>
    </location>
</feature>
<reference evidence="4" key="1">
    <citation type="submission" date="2017-02" db="UniProtKB">
        <authorList>
            <consortium name="WormBaseParasite"/>
        </authorList>
    </citation>
    <scope>IDENTIFICATION</scope>
</reference>
<feature type="compositionally biased region" description="Polar residues" evidence="1">
    <location>
        <begin position="32"/>
        <end position="56"/>
    </location>
</feature>
<dbReference type="WBParaSite" id="HPLM_0000465201-mRNA-1">
    <property type="protein sequence ID" value="HPLM_0000465201-mRNA-1"/>
    <property type="gene ID" value="HPLM_0000465201"/>
</dbReference>
<evidence type="ECO:0000313" key="2">
    <source>
        <dbReference type="EMBL" id="VDO23704.1"/>
    </source>
</evidence>
<name>A0A0N4W458_HAEPC</name>
<evidence type="ECO:0000313" key="4">
    <source>
        <dbReference type="WBParaSite" id="HPLM_0000465201-mRNA-1"/>
    </source>
</evidence>
<gene>
    <name evidence="2" type="ORF">HPLM_LOCUS4644</name>
</gene>
<feature type="region of interest" description="Disordered" evidence="1">
    <location>
        <begin position="97"/>
        <end position="138"/>
    </location>
</feature>
<dbReference type="Proteomes" id="UP000268014">
    <property type="component" value="Unassembled WGS sequence"/>
</dbReference>
<dbReference type="EMBL" id="UZAF01016233">
    <property type="protein sequence ID" value="VDO23704.1"/>
    <property type="molecule type" value="Genomic_DNA"/>
</dbReference>
<feature type="compositionally biased region" description="Basic and acidic residues" evidence="1">
    <location>
        <begin position="110"/>
        <end position="130"/>
    </location>
</feature>
<sequence>SVTTSQPFGSHRHRPVDFREYQNRDDRWPVRNISSSSRGTITNSRYRRSNGYSTFENSRRPRHRTNDMDMYRVQEYDNVMHAHNVGGLLRQHSWSGSNVSLGSNRSRSSANRDRRPSGCNRQCDDTDSVHMRTNNSHSVGTKLEEYDDSNATNVTYVAAGTAPVSTFRGSSCGANPSTHSTAVPIATYGAPLMPQGGHTVSTYQSALNFPIDQCDLHHFDQGVSRLNGIRFTNVCHQRSPLSAFISILLSSDGK</sequence>
<evidence type="ECO:0000313" key="3">
    <source>
        <dbReference type="Proteomes" id="UP000268014"/>
    </source>
</evidence>
<proteinExistence type="predicted"/>
<feature type="compositionally biased region" description="Low complexity" evidence="1">
    <location>
        <begin position="97"/>
        <end position="109"/>
    </location>
</feature>
<feature type="region of interest" description="Disordered" evidence="1">
    <location>
        <begin position="29"/>
        <end position="65"/>
    </location>
</feature>
<organism evidence="4">
    <name type="scientific">Haemonchus placei</name>
    <name type="common">Barber's pole worm</name>
    <dbReference type="NCBI Taxonomy" id="6290"/>
    <lineage>
        <taxon>Eukaryota</taxon>
        <taxon>Metazoa</taxon>
        <taxon>Ecdysozoa</taxon>
        <taxon>Nematoda</taxon>
        <taxon>Chromadorea</taxon>
        <taxon>Rhabditida</taxon>
        <taxon>Rhabditina</taxon>
        <taxon>Rhabditomorpha</taxon>
        <taxon>Strongyloidea</taxon>
        <taxon>Trichostrongylidae</taxon>
        <taxon>Haemonchus</taxon>
    </lineage>
</organism>
<dbReference type="OrthoDB" id="5826239at2759"/>